<sequence>MPMPAWSGLASLSDLMASEFKVQGNSAVCRSPSSGVLRVLGRDVRADSARHFGSYFIQIRKLTLLLPKPRAVLPNNIPTTFRITAEGETGAVRIAAGESENQLQFMTILPFTISHLAKEFGERETTKKFIG</sequence>
<reference evidence="1" key="1">
    <citation type="submission" date="2010-03" db="EMBL/GenBank/DDBJ databases">
        <title>Annotation of Blastomyces dermatitidis strain ATCC 18188.</title>
        <authorList>
            <consortium name="The Broad Institute Genome Sequencing Platform"/>
            <consortium name="Broad Institute Genome Sequencing Center for Infectious Disease."/>
            <person name="Cuomo C."/>
            <person name="Klein B."/>
            <person name="Sullivan T."/>
            <person name="Heitman J."/>
            <person name="Young S."/>
            <person name="Zeng Q."/>
            <person name="Gargeya S."/>
            <person name="Alvarado L."/>
            <person name="Berlin A.M."/>
            <person name="Chapman S.B."/>
            <person name="Chen Z."/>
            <person name="Freedman E."/>
            <person name="Gellesch M."/>
            <person name="Goldberg J."/>
            <person name="Griggs A."/>
            <person name="Gujja S."/>
            <person name="Heilman E."/>
            <person name="Heiman D."/>
            <person name="Howarth C."/>
            <person name="Mehta T."/>
            <person name="Neiman D."/>
            <person name="Pearson M."/>
            <person name="Roberts A."/>
            <person name="Saif S."/>
            <person name="Shea T."/>
            <person name="Shenoy N."/>
            <person name="Sisk P."/>
            <person name="Stolte C."/>
            <person name="Sykes S."/>
            <person name="White J."/>
            <person name="Yandava C."/>
            <person name="Haas B."/>
            <person name="Nusbaum C."/>
            <person name="Birren B."/>
        </authorList>
    </citation>
    <scope>NUCLEOTIDE SEQUENCE</scope>
    <source>
        <strain evidence="1">ATCC 18188</strain>
    </source>
</reference>
<organism evidence="1">
    <name type="scientific">Ajellomyces dermatitidis (strain ATCC 18188 / CBS 674.68)</name>
    <name type="common">Blastomyces dermatitidis</name>
    <dbReference type="NCBI Taxonomy" id="653446"/>
    <lineage>
        <taxon>Eukaryota</taxon>
        <taxon>Fungi</taxon>
        <taxon>Dikarya</taxon>
        <taxon>Ascomycota</taxon>
        <taxon>Pezizomycotina</taxon>
        <taxon>Eurotiomycetes</taxon>
        <taxon>Eurotiomycetidae</taxon>
        <taxon>Onygenales</taxon>
        <taxon>Ajellomycetaceae</taxon>
        <taxon>Blastomyces</taxon>
    </lineage>
</organism>
<accession>A0A0J9ET24</accession>
<name>A0A0J9ET24_AJEDA</name>
<dbReference type="Proteomes" id="UP000007802">
    <property type="component" value="Unassembled WGS sequence"/>
</dbReference>
<proteinExistence type="predicted"/>
<gene>
    <name evidence="1" type="ORF">BDDG_12736</name>
</gene>
<dbReference type="AlphaFoldDB" id="A0A0J9ET24"/>
<protein>
    <submittedName>
        <fullName evidence="1">Uncharacterized protein</fullName>
    </submittedName>
</protein>
<evidence type="ECO:0000313" key="1">
    <source>
        <dbReference type="EMBL" id="KMW68325.1"/>
    </source>
</evidence>
<dbReference type="EMBL" id="GG749464">
    <property type="protein sequence ID" value="KMW68325.1"/>
    <property type="molecule type" value="Genomic_DNA"/>
</dbReference>